<dbReference type="AlphaFoldDB" id="A0A914V0X0"/>
<organism evidence="1 2">
    <name type="scientific">Plectus sambesii</name>
    <dbReference type="NCBI Taxonomy" id="2011161"/>
    <lineage>
        <taxon>Eukaryota</taxon>
        <taxon>Metazoa</taxon>
        <taxon>Ecdysozoa</taxon>
        <taxon>Nematoda</taxon>
        <taxon>Chromadorea</taxon>
        <taxon>Plectida</taxon>
        <taxon>Plectina</taxon>
        <taxon>Plectoidea</taxon>
        <taxon>Plectidae</taxon>
        <taxon>Plectus</taxon>
    </lineage>
</organism>
<dbReference type="WBParaSite" id="PSAMB.scaffold14314size1926.g35988.t1">
    <property type="protein sequence ID" value="PSAMB.scaffold14314size1926.g35988.t1"/>
    <property type="gene ID" value="PSAMB.scaffold14314size1926.g35988"/>
</dbReference>
<protein>
    <submittedName>
        <fullName evidence="2">Uncharacterized protein</fullName>
    </submittedName>
</protein>
<name>A0A914V0X0_9BILA</name>
<evidence type="ECO:0000313" key="2">
    <source>
        <dbReference type="WBParaSite" id="PSAMB.scaffold14314size1926.g35988.t1"/>
    </source>
</evidence>
<evidence type="ECO:0000313" key="1">
    <source>
        <dbReference type="Proteomes" id="UP000887566"/>
    </source>
</evidence>
<dbReference type="PANTHER" id="PTHR12449:SF18">
    <property type="entry name" value="DEATH DOMAIN-CONTAINING PROTEIN"/>
    <property type="match status" value="1"/>
</dbReference>
<proteinExistence type="predicted"/>
<reference evidence="2" key="1">
    <citation type="submission" date="2022-11" db="UniProtKB">
        <authorList>
            <consortium name="WormBaseParasite"/>
        </authorList>
    </citation>
    <scope>IDENTIFICATION</scope>
</reference>
<dbReference type="InterPro" id="IPR039788">
    <property type="entry name" value="NOL4/NOL4L"/>
</dbReference>
<sequence>FRATDPTEVQYKQVLYWINFLKGRVTPSEPIGHCGVISRRSKVVVVGTHATASLFNKNADGEYVCSDGEAMLNTVRLRFETHFDIHDKLILLDASQANCPGVKALKNYLNRARESIVSRLQKPLGLLETTINYLMTLRKQHANFPVITWPHFTTIIRNDVNPLAGDTHCRQLIQQLQLIGEVVYLRDETSELDYVVLSPEWLGTHVLGYLLSAEYLSRCRITGCYSVDDFVPLYPEIGEVGDLLQILDTLQMCSQCDAHGDTEFEFPAFNLLEPPKDVWQKDRPAFVYGGLRVLPMRGMERSLISTFPRIQVALRRSMQDFQDPMDADLTQWHKCSKMCSGQMEAL</sequence>
<dbReference type="PANTHER" id="PTHR12449">
    <property type="entry name" value="DEATH DOMAIN-CONTAINING PROTEIN"/>
    <property type="match status" value="1"/>
</dbReference>
<dbReference type="Proteomes" id="UP000887566">
    <property type="component" value="Unplaced"/>
</dbReference>
<keyword evidence="1" id="KW-1185">Reference proteome</keyword>
<accession>A0A914V0X0</accession>